<comment type="caution">
    <text evidence="3">The sequence shown here is derived from an EMBL/GenBank/DDBJ whole genome shotgun (WGS) entry which is preliminary data.</text>
</comment>
<organism evidence="3 4">
    <name type="scientific">Pigmentiphaga soli</name>
    <dbReference type="NCBI Taxonomy" id="1007095"/>
    <lineage>
        <taxon>Bacteria</taxon>
        <taxon>Pseudomonadati</taxon>
        <taxon>Pseudomonadota</taxon>
        <taxon>Betaproteobacteria</taxon>
        <taxon>Burkholderiales</taxon>
        <taxon>Alcaligenaceae</taxon>
        <taxon>Pigmentiphaga</taxon>
    </lineage>
</organism>
<keyword evidence="1" id="KW-0472">Membrane</keyword>
<dbReference type="InterPro" id="IPR023346">
    <property type="entry name" value="Lysozyme-like_dom_sf"/>
</dbReference>
<dbReference type="RefSeq" id="WP_345248054.1">
    <property type="nucleotide sequence ID" value="NZ_BAABFO010000006.1"/>
</dbReference>
<keyword evidence="4" id="KW-1185">Reference proteome</keyword>
<gene>
    <name evidence="3" type="ORF">GCM10023144_15760</name>
</gene>
<dbReference type="Pfam" id="PF01464">
    <property type="entry name" value="SLT"/>
    <property type="match status" value="1"/>
</dbReference>
<feature type="domain" description="Transglycosylase SLT" evidence="2">
    <location>
        <begin position="163"/>
        <end position="238"/>
    </location>
</feature>
<dbReference type="EMBL" id="BAABFO010000006">
    <property type="protein sequence ID" value="GAA4329225.1"/>
    <property type="molecule type" value="Genomic_DNA"/>
</dbReference>
<evidence type="ECO:0000259" key="2">
    <source>
        <dbReference type="Pfam" id="PF01464"/>
    </source>
</evidence>
<name>A0ABP8GSW0_9BURK</name>
<proteinExistence type="predicted"/>
<reference evidence="4" key="1">
    <citation type="journal article" date="2019" name="Int. J. Syst. Evol. Microbiol.">
        <title>The Global Catalogue of Microorganisms (GCM) 10K type strain sequencing project: providing services to taxonomists for standard genome sequencing and annotation.</title>
        <authorList>
            <consortium name="The Broad Institute Genomics Platform"/>
            <consortium name="The Broad Institute Genome Sequencing Center for Infectious Disease"/>
            <person name="Wu L."/>
            <person name="Ma J."/>
        </authorList>
    </citation>
    <scope>NUCLEOTIDE SEQUENCE [LARGE SCALE GENOMIC DNA]</scope>
    <source>
        <strain evidence="4">JCM 17666</strain>
    </source>
</reference>
<evidence type="ECO:0000256" key="1">
    <source>
        <dbReference type="SAM" id="Phobius"/>
    </source>
</evidence>
<dbReference type="SUPFAM" id="SSF53955">
    <property type="entry name" value="Lysozyme-like"/>
    <property type="match status" value="1"/>
</dbReference>
<accession>A0ABP8GSW0</accession>
<evidence type="ECO:0000313" key="4">
    <source>
        <dbReference type="Proteomes" id="UP001501671"/>
    </source>
</evidence>
<dbReference type="InterPro" id="IPR008258">
    <property type="entry name" value="Transglycosylase_SLT_dom_1"/>
</dbReference>
<sequence>MVDAQSRSPLKQMTVRIRKGFADASRSYTLYLGLAMLVLFGALQLSPELRAQARLLYVDMEAGSSDAPAAAPVAEAEPAPVAAVPAVPAAAVASADAVVAPVVRNRSVAFLESVGDGRSAAKLPVAKASPAQLESLGRYIARKYRVSNEATRMLVSTAYGVGQEMGIDPLLLLAVMAIESSFNPFAESQVGAQGLMQVLTKVHVDKFQSFGGEQAAWNPVANIHVGALILKDCIVRGGSLVAGLRMYVGTTPTGDSPYGDKVLAERRRLASAAGMPADKPVAEPQQAATAELIPPAPAPRAAAASATVM</sequence>
<evidence type="ECO:0000313" key="3">
    <source>
        <dbReference type="EMBL" id="GAA4329225.1"/>
    </source>
</evidence>
<dbReference type="CDD" id="cd13400">
    <property type="entry name" value="LT_IagB-like"/>
    <property type="match status" value="1"/>
</dbReference>
<keyword evidence="1" id="KW-1133">Transmembrane helix</keyword>
<dbReference type="Gene3D" id="1.10.530.10">
    <property type="match status" value="1"/>
</dbReference>
<keyword evidence="1" id="KW-0812">Transmembrane</keyword>
<feature type="transmembrane region" description="Helical" evidence="1">
    <location>
        <begin position="28"/>
        <end position="45"/>
    </location>
</feature>
<protein>
    <submittedName>
        <fullName evidence="3">Lytic transglycosylase domain-containing protein</fullName>
    </submittedName>
</protein>
<dbReference type="Proteomes" id="UP001501671">
    <property type="component" value="Unassembled WGS sequence"/>
</dbReference>